<reference evidence="7 8" key="1">
    <citation type="journal article" date="2012" name="BMC Genomics">
        <title>Comparative genomics of the classical Bordetella subspecies: the evolution and exchange of virulence-associated diversity amongst closely related pathogens.</title>
        <authorList>
            <person name="Park J."/>
            <person name="Zhang Y."/>
            <person name="Buboltz A.M."/>
            <person name="Zhang X."/>
            <person name="Schuster S.C."/>
            <person name="Ahuja U."/>
            <person name="Liu M."/>
            <person name="Miller J.F."/>
            <person name="Sebaihia M."/>
            <person name="Bentley S.D."/>
            <person name="Parkhill J."/>
            <person name="Harvill E.T."/>
        </authorList>
    </citation>
    <scope>NUCLEOTIDE SEQUENCE [LARGE SCALE GENOMIC DNA]</scope>
    <source>
        <strain evidence="7 8">253</strain>
    </source>
</reference>
<dbReference type="CDD" id="cd06333">
    <property type="entry name" value="PBP1_ABC_RPA1789-like"/>
    <property type="match status" value="1"/>
</dbReference>
<gene>
    <name evidence="7" type="ORF">BN112_4121</name>
</gene>
<evidence type="ECO:0000313" key="8">
    <source>
        <dbReference type="Proteomes" id="UP000007564"/>
    </source>
</evidence>
<evidence type="ECO:0000256" key="4">
    <source>
        <dbReference type="ARBA" id="ARBA00022970"/>
    </source>
</evidence>
<comment type="similarity">
    <text evidence="1">Belongs to the leucine-binding protein family.</text>
</comment>
<dbReference type="GO" id="GO:0006865">
    <property type="term" value="P:amino acid transport"/>
    <property type="evidence" value="ECO:0007669"/>
    <property type="project" value="UniProtKB-KW"/>
</dbReference>
<organism evidence="7 8">
    <name type="scientific">Bordetella bronchiseptica 253</name>
    <dbReference type="NCBI Taxonomy" id="568707"/>
    <lineage>
        <taxon>Bacteria</taxon>
        <taxon>Pseudomonadati</taxon>
        <taxon>Pseudomonadota</taxon>
        <taxon>Betaproteobacteria</taxon>
        <taxon>Burkholderiales</taxon>
        <taxon>Alcaligenaceae</taxon>
        <taxon>Bordetella</taxon>
    </lineage>
</organism>
<dbReference type="InterPro" id="IPR028082">
    <property type="entry name" value="Peripla_BP_I"/>
</dbReference>
<evidence type="ECO:0000256" key="2">
    <source>
        <dbReference type="ARBA" id="ARBA00022448"/>
    </source>
</evidence>
<feature type="signal peptide" evidence="5">
    <location>
        <begin position="1"/>
        <end position="19"/>
    </location>
</feature>
<dbReference type="InterPro" id="IPR000709">
    <property type="entry name" value="Leu_Ile_Val-bd"/>
</dbReference>
<dbReference type="InterPro" id="IPR028081">
    <property type="entry name" value="Leu-bd"/>
</dbReference>
<feature type="domain" description="Leucine-binding protein" evidence="6">
    <location>
        <begin position="25"/>
        <end position="361"/>
    </location>
</feature>
<keyword evidence="3 5" id="KW-0732">Signal</keyword>
<protein>
    <submittedName>
        <fullName evidence="7">Putative exported protein</fullName>
    </submittedName>
</protein>
<dbReference type="HOGENOM" id="CLU_027128_0_1_4"/>
<dbReference type="PANTHER" id="PTHR30483">
    <property type="entry name" value="LEUCINE-SPECIFIC-BINDING PROTEIN"/>
    <property type="match status" value="1"/>
</dbReference>
<dbReference type="KEGG" id="bbh:BN112_4121"/>
<dbReference type="RefSeq" id="WP_003814767.1">
    <property type="nucleotide sequence ID" value="NC_019382.1"/>
</dbReference>
<dbReference type="GeneID" id="69600055"/>
<keyword evidence="2" id="KW-0813">Transport</keyword>
<feature type="chain" id="PRO_5002197607" evidence="5">
    <location>
        <begin position="20"/>
        <end position="381"/>
    </location>
</feature>
<evidence type="ECO:0000256" key="3">
    <source>
        <dbReference type="ARBA" id="ARBA00022729"/>
    </source>
</evidence>
<accession>A0A0C6PCZ6</accession>
<dbReference type="Gene3D" id="3.40.50.2300">
    <property type="match status" value="2"/>
</dbReference>
<sequence length="381" mass="40002">MKLWKIMAVAALAAGPAHVALGQDIKIGALLETSGAIASLGQPTLEGAQLAIDQANAAGGIQGRKIVLVNVNSESDNTKTVSGARRLLSQEKVSAVIGPVSSGSNFAVADVIERAKVPMIANGASRGIVLPPEKRRYTFIAPLTDEIVQTVMLRDMQARHITKVAMLHSDVAFGTNGRDTLNRLAAQYGVQVVATETFGHADTDMTPQLTKLRGSPAQAIVIWATGPGLAIATRNHRALAIDTPLYLTHAANDFNYLRLAGEAANDILLPSSKLYVAGSLPSDDAQKAGLQSFVAAYTKKYGKPPATFSGNGYDSANLLLQAMRAAGSDPAALRAQLEKGERYVGVTAIYAYGPEDHFGAKAESVRMLTVSNGAFELAAAP</sequence>
<dbReference type="EMBL" id="HE965806">
    <property type="protein sequence ID" value="CCJ56035.1"/>
    <property type="molecule type" value="Genomic_DNA"/>
</dbReference>
<dbReference type="AlphaFoldDB" id="A0A0C6PCZ6"/>
<dbReference type="Proteomes" id="UP000007564">
    <property type="component" value="Chromosome"/>
</dbReference>
<proteinExistence type="inferred from homology"/>
<dbReference type="InterPro" id="IPR051010">
    <property type="entry name" value="BCAA_transport"/>
</dbReference>
<name>A0A0C6PCZ6_BORBO</name>
<evidence type="ECO:0000313" key="7">
    <source>
        <dbReference type="EMBL" id="CCJ56035.1"/>
    </source>
</evidence>
<evidence type="ECO:0000256" key="5">
    <source>
        <dbReference type="SAM" id="SignalP"/>
    </source>
</evidence>
<dbReference type="PRINTS" id="PR00337">
    <property type="entry name" value="LEUILEVALBP"/>
</dbReference>
<evidence type="ECO:0000256" key="1">
    <source>
        <dbReference type="ARBA" id="ARBA00010062"/>
    </source>
</evidence>
<evidence type="ECO:0000259" key="6">
    <source>
        <dbReference type="Pfam" id="PF13458"/>
    </source>
</evidence>
<dbReference type="PANTHER" id="PTHR30483:SF38">
    <property type="entry name" value="BLR7848 PROTEIN"/>
    <property type="match status" value="1"/>
</dbReference>
<keyword evidence="4" id="KW-0029">Amino-acid transport</keyword>
<dbReference type="SUPFAM" id="SSF53822">
    <property type="entry name" value="Periplasmic binding protein-like I"/>
    <property type="match status" value="1"/>
</dbReference>
<dbReference type="Pfam" id="PF13458">
    <property type="entry name" value="Peripla_BP_6"/>
    <property type="match status" value="1"/>
</dbReference>
<dbReference type="OrthoDB" id="5290698at2"/>